<dbReference type="InterPro" id="IPR036390">
    <property type="entry name" value="WH_DNA-bd_sf"/>
</dbReference>
<proteinExistence type="predicted"/>
<dbReference type="Pfam" id="PF00392">
    <property type="entry name" value="GntR"/>
    <property type="match status" value="1"/>
</dbReference>
<dbReference type="PROSITE" id="PS50949">
    <property type="entry name" value="HTH_GNTR"/>
    <property type="match status" value="1"/>
</dbReference>
<organism evidence="5 6">
    <name type="scientific">Panacibacter microcysteis</name>
    <dbReference type="NCBI Taxonomy" id="2793269"/>
    <lineage>
        <taxon>Bacteria</taxon>
        <taxon>Pseudomonadati</taxon>
        <taxon>Bacteroidota</taxon>
        <taxon>Chitinophagia</taxon>
        <taxon>Chitinophagales</taxon>
        <taxon>Chitinophagaceae</taxon>
        <taxon>Panacibacter</taxon>
    </lineage>
</organism>
<evidence type="ECO:0000313" key="5">
    <source>
        <dbReference type="EMBL" id="MBG9378481.1"/>
    </source>
</evidence>
<evidence type="ECO:0000256" key="1">
    <source>
        <dbReference type="ARBA" id="ARBA00023015"/>
    </source>
</evidence>
<keyword evidence="1" id="KW-0805">Transcription regulation</keyword>
<dbReference type="GO" id="GO:0003700">
    <property type="term" value="F:DNA-binding transcription factor activity"/>
    <property type="evidence" value="ECO:0007669"/>
    <property type="project" value="InterPro"/>
</dbReference>
<gene>
    <name evidence="5" type="ORF">I5907_19750</name>
</gene>
<dbReference type="InterPro" id="IPR028082">
    <property type="entry name" value="Peripla_BP_I"/>
</dbReference>
<evidence type="ECO:0000259" key="4">
    <source>
        <dbReference type="PROSITE" id="PS50949"/>
    </source>
</evidence>
<dbReference type="InterPro" id="IPR000524">
    <property type="entry name" value="Tscrpt_reg_HTH_GntR"/>
</dbReference>
<accession>A0A931GZZ8</accession>
<feature type="domain" description="HTH gntR-type" evidence="4">
    <location>
        <begin position="18"/>
        <end position="86"/>
    </location>
</feature>
<keyword evidence="6" id="KW-1185">Reference proteome</keyword>
<reference evidence="5" key="1">
    <citation type="submission" date="2020-11" db="EMBL/GenBank/DDBJ databases">
        <title>Bacterial whole genome sequence for Panacibacter sp. DH6.</title>
        <authorList>
            <person name="Le V."/>
            <person name="Ko S."/>
            <person name="Ahn C.-Y."/>
            <person name="Oh H.-M."/>
        </authorList>
    </citation>
    <scope>NUCLEOTIDE SEQUENCE</scope>
    <source>
        <strain evidence="5">DH6</strain>
    </source>
</reference>
<dbReference type="SUPFAM" id="SSF46785">
    <property type="entry name" value="Winged helix' DNA-binding domain"/>
    <property type="match status" value="1"/>
</dbReference>
<dbReference type="PANTHER" id="PTHR38445">
    <property type="entry name" value="HTH-TYPE TRANSCRIPTIONAL REPRESSOR YTRA"/>
    <property type="match status" value="1"/>
</dbReference>
<dbReference type="CDD" id="cd07377">
    <property type="entry name" value="WHTH_GntR"/>
    <property type="match status" value="1"/>
</dbReference>
<evidence type="ECO:0000256" key="3">
    <source>
        <dbReference type="ARBA" id="ARBA00023163"/>
    </source>
</evidence>
<dbReference type="GO" id="GO:0003677">
    <property type="term" value="F:DNA binding"/>
    <property type="evidence" value="ECO:0007669"/>
    <property type="project" value="UniProtKB-KW"/>
</dbReference>
<dbReference type="Gene3D" id="1.10.10.10">
    <property type="entry name" value="Winged helix-like DNA-binding domain superfamily/Winged helix DNA-binding domain"/>
    <property type="match status" value="1"/>
</dbReference>
<keyword evidence="3" id="KW-0804">Transcription</keyword>
<name>A0A931GZZ8_9BACT</name>
<dbReference type="EMBL" id="JADWYR010000003">
    <property type="protein sequence ID" value="MBG9378481.1"/>
    <property type="molecule type" value="Genomic_DNA"/>
</dbReference>
<evidence type="ECO:0000256" key="2">
    <source>
        <dbReference type="ARBA" id="ARBA00023125"/>
    </source>
</evidence>
<keyword evidence="2" id="KW-0238">DNA-binding</keyword>
<dbReference type="SUPFAM" id="SSF53822">
    <property type="entry name" value="Periplasmic binding protein-like I"/>
    <property type="match status" value="1"/>
</dbReference>
<dbReference type="SMART" id="SM00345">
    <property type="entry name" value="HTH_GNTR"/>
    <property type="match status" value="1"/>
</dbReference>
<evidence type="ECO:0000313" key="6">
    <source>
        <dbReference type="Proteomes" id="UP000628448"/>
    </source>
</evidence>
<protein>
    <submittedName>
        <fullName evidence="5">GntR family transcriptional regulator</fullName>
    </submittedName>
</protein>
<dbReference type="RefSeq" id="WP_196992583.1">
    <property type="nucleotide sequence ID" value="NZ_JADWYR010000003.1"/>
</dbReference>
<dbReference type="AlphaFoldDB" id="A0A931GZZ8"/>
<dbReference type="Proteomes" id="UP000628448">
    <property type="component" value="Unassembled WGS sequence"/>
</dbReference>
<dbReference type="InterPro" id="IPR036388">
    <property type="entry name" value="WH-like_DNA-bd_sf"/>
</dbReference>
<dbReference type="PANTHER" id="PTHR38445:SF10">
    <property type="entry name" value="GNTR-FAMILY TRANSCRIPTIONAL REGULATOR"/>
    <property type="match status" value="1"/>
</dbReference>
<sequence>MASENIYRLIAIDEYAVTPKYLQLTNSIIKAIEEKKLLKDYVLPSINDLSFELDISRDTAEKAYRHLKKLGIIGSVPGKGYFILKTDVQQPIKIFLLFNKLSTHKKIIYDAFVESIGEDAVIDFYIYNNDFALFRKLLTNKRDDYTNYVIVPHFLEGGENAHEIINTIPKEKLLLLDQTIPGVEGSYAAVYEDFEKDIYSALEQAVEELSKYNTIKIIFPEYTYHPRQILQGFYRFCNQHAFNYDVVADLNRNDIAEGEAYITLMEHDLVVLVEKILETSLEVGKQVGVISYNETPLKKIILDGITTISTDFHAMGAKAAELILTKSTEHFATPFYLNKRASL</sequence>
<dbReference type="Gene3D" id="3.40.50.2300">
    <property type="match status" value="2"/>
</dbReference>
<comment type="caution">
    <text evidence="5">The sequence shown here is derived from an EMBL/GenBank/DDBJ whole genome shotgun (WGS) entry which is preliminary data.</text>
</comment>